<sequence>MISRFPKGGEEIDTDIVRRQEFEKLHIKVANEKFGRREDAKELLTRMMQACIAAFAPDPLEFMIEFLTKEIEGRAEPAHTGPGKHPMGEEADLHEEVTNYADSAEFHTIVSKMSAYMIQFKPDDPAPFALEFLRTLKREGIFGPMGADH</sequence>
<gene>
    <name evidence="1" type="ORF">MSP1404_LOCUS4916</name>
</gene>
<evidence type="ECO:0000313" key="1">
    <source>
        <dbReference type="EMBL" id="CAD8585293.1"/>
    </source>
</evidence>
<protein>
    <submittedName>
        <fullName evidence="1">Uncharacterized protein</fullName>
    </submittedName>
</protein>
<reference evidence="1" key="1">
    <citation type="submission" date="2021-01" db="EMBL/GenBank/DDBJ databases">
        <authorList>
            <person name="Corre E."/>
            <person name="Pelletier E."/>
            <person name="Niang G."/>
            <person name="Scheremetjew M."/>
            <person name="Finn R."/>
            <person name="Kale V."/>
            <person name="Holt S."/>
            <person name="Cochrane G."/>
            <person name="Meng A."/>
            <person name="Brown T."/>
            <person name="Cohen L."/>
        </authorList>
    </citation>
    <scope>NUCLEOTIDE SEQUENCE</scope>
    <source>
        <strain evidence="1">CCMP494</strain>
    </source>
</reference>
<dbReference type="EMBL" id="HBEV01006429">
    <property type="protein sequence ID" value="CAD8585293.1"/>
    <property type="molecule type" value="Transcribed_RNA"/>
</dbReference>
<accession>A0A7S0KL39</accession>
<proteinExistence type="predicted"/>
<organism evidence="1">
    <name type="scientific">Micromonas pusilla</name>
    <name type="common">Picoplanktonic green alga</name>
    <name type="synonym">Chromulina pusilla</name>
    <dbReference type="NCBI Taxonomy" id="38833"/>
    <lineage>
        <taxon>Eukaryota</taxon>
        <taxon>Viridiplantae</taxon>
        <taxon>Chlorophyta</taxon>
        <taxon>Mamiellophyceae</taxon>
        <taxon>Mamiellales</taxon>
        <taxon>Mamiellaceae</taxon>
        <taxon>Micromonas</taxon>
    </lineage>
</organism>
<name>A0A7S0KL39_MICPS</name>
<dbReference type="AlphaFoldDB" id="A0A7S0KL39"/>